<dbReference type="Proteomes" id="UP001165565">
    <property type="component" value="Unassembled WGS sequence"/>
</dbReference>
<keyword evidence="5" id="KW-0408">Iron</keyword>
<evidence type="ECO:0000256" key="1">
    <source>
        <dbReference type="ARBA" id="ARBA00022485"/>
    </source>
</evidence>
<dbReference type="GO" id="GO:0051539">
    <property type="term" value="F:4 iron, 4 sulfur cluster binding"/>
    <property type="evidence" value="ECO:0007669"/>
    <property type="project" value="UniProtKB-KW"/>
</dbReference>
<evidence type="ECO:0000259" key="8">
    <source>
        <dbReference type="Pfam" id="PF03167"/>
    </source>
</evidence>
<dbReference type="PANTHER" id="PTHR33693:SF1">
    <property type="entry name" value="TYPE-4 URACIL-DNA GLYCOSYLASE"/>
    <property type="match status" value="1"/>
</dbReference>
<dbReference type="InterPro" id="IPR051536">
    <property type="entry name" value="UDG_Type-4/5"/>
</dbReference>
<dbReference type="InterPro" id="IPR005122">
    <property type="entry name" value="Uracil-DNA_glycosylase-like"/>
</dbReference>
<evidence type="ECO:0000256" key="5">
    <source>
        <dbReference type="ARBA" id="ARBA00023004"/>
    </source>
</evidence>
<dbReference type="PANTHER" id="PTHR33693">
    <property type="entry name" value="TYPE-5 URACIL-DNA GLYCOSYLASE"/>
    <property type="match status" value="1"/>
</dbReference>
<evidence type="ECO:0000256" key="3">
    <source>
        <dbReference type="ARBA" id="ARBA00022763"/>
    </source>
</evidence>
<evidence type="ECO:0000256" key="4">
    <source>
        <dbReference type="ARBA" id="ARBA00022801"/>
    </source>
</evidence>
<feature type="domain" description="Uracil-DNA glycosylase-like" evidence="8">
    <location>
        <begin position="106"/>
        <end position="248"/>
    </location>
</feature>
<dbReference type="GO" id="GO:0006281">
    <property type="term" value="P:DNA repair"/>
    <property type="evidence" value="ECO:0007669"/>
    <property type="project" value="UniProtKB-KW"/>
</dbReference>
<evidence type="ECO:0000313" key="10">
    <source>
        <dbReference type="Proteomes" id="UP001165565"/>
    </source>
</evidence>
<dbReference type="InterPro" id="IPR036895">
    <property type="entry name" value="Uracil-DNA_glycosylase-like_sf"/>
</dbReference>
<accession>A0AA41Z9V5</accession>
<evidence type="ECO:0000256" key="2">
    <source>
        <dbReference type="ARBA" id="ARBA00022723"/>
    </source>
</evidence>
<evidence type="ECO:0000256" key="6">
    <source>
        <dbReference type="ARBA" id="ARBA00023014"/>
    </source>
</evidence>
<keyword evidence="6" id="KW-0411">Iron-sulfur</keyword>
<dbReference type="GO" id="GO:0097506">
    <property type="term" value="F:deaminated base DNA N-glycosylase activity"/>
    <property type="evidence" value="ECO:0007669"/>
    <property type="project" value="UniProtKB-ARBA"/>
</dbReference>
<dbReference type="AlphaFoldDB" id="A0AA41Z9V5"/>
<protein>
    <submittedName>
        <fullName evidence="9">Uracil-DNA glycosylase</fullName>
    </submittedName>
</protein>
<sequence length="256" mass="27409">MGAEQIFDWNKAAASTLEWWQAAGVDMLASDEPFDWLAAPEPEAEPRVAEQRMPERRGEAPAAPAVAVARAPLVLPPTLEGFLAWRLGSDAPEAAWGGALVPASGPAVADVMILVDCPERDDRDALLSGELARLFDRMLAAIGLTRAQVHLAAVAAARPIAGRVPREAEAALFEITRHHVALVAPKRLLALGNAASRALLAADVAETRGRLHLVEHKGGRRTEVVASHHPRLLRERPAAKADAWRDLQLLIGGLQA</sequence>
<dbReference type="Pfam" id="PF03167">
    <property type="entry name" value="UDG"/>
    <property type="match status" value="1"/>
</dbReference>
<keyword evidence="7" id="KW-0234">DNA repair</keyword>
<dbReference type="RefSeq" id="WP_265269180.1">
    <property type="nucleotide sequence ID" value="NZ_JANFAV010000008.1"/>
</dbReference>
<keyword evidence="3" id="KW-0227">DNA damage</keyword>
<keyword evidence="1" id="KW-0004">4Fe-4S</keyword>
<keyword evidence="10" id="KW-1185">Reference proteome</keyword>
<keyword evidence="2" id="KW-0479">Metal-binding</keyword>
<evidence type="ECO:0000313" key="9">
    <source>
        <dbReference type="EMBL" id="MCW6535628.1"/>
    </source>
</evidence>
<reference evidence="9" key="1">
    <citation type="submission" date="2022-06" db="EMBL/GenBank/DDBJ databases">
        <title>Sphingomonas sp. nov. isolated from rhizosphere soil of tomato.</title>
        <authorList>
            <person name="Dong H."/>
            <person name="Gao R."/>
        </authorList>
    </citation>
    <scope>NUCLEOTIDE SEQUENCE</scope>
    <source>
        <strain evidence="9">MMSM24</strain>
    </source>
</reference>
<organism evidence="9 10">
    <name type="scientific">Sphingomonas lycopersici</name>
    <dbReference type="NCBI Taxonomy" id="2951807"/>
    <lineage>
        <taxon>Bacteria</taxon>
        <taxon>Pseudomonadati</taxon>
        <taxon>Pseudomonadota</taxon>
        <taxon>Alphaproteobacteria</taxon>
        <taxon>Sphingomonadales</taxon>
        <taxon>Sphingomonadaceae</taxon>
        <taxon>Sphingomonas</taxon>
    </lineage>
</organism>
<dbReference type="GO" id="GO:0046872">
    <property type="term" value="F:metal ion binding"/>
    <property type="evidence" value="ECO:0007669"/>
    <property type="project" value="UniProtKB-KW"/>
</dbReference>
<dbReference type="EMBL" id="JANFAV010000008">
    <property type="protein sequence ID" value="MCW6535628.1"/>
    <property type="molecule type" value="Genomic_DNA"/>
</dbReference>
<dbReference type="Gene3D" id="3.40.470.10">
    <property type="entry name" value="Uracil-DNA glycosylase-like domain"/>
    <property type="match status" value="1"/>
</dbReference>
<name>A0AA41Z9V5_9SPHN</name>
<keyword evidence="4" id="KW-0378">Hydrolase</keyword>
<comment type="caution">
    <text evidence="9">The sequence shown here is derived from an EMBL/GenBank/DDBJ whole genome shotgun (WGS) entry which is preliminary data.</text>
</comment>
<evidence type="ECO:0000256" key="7">
    <source>
        <dbReference type="ARBA" id="ARBA00023204"/>
    </source>
</evidence>
<dbReference type="SUPFAM" id="SSF52141">
    <property type="entry name" value="Uracil-DNA glycosylase-like"/>
    <property type="match status" value="1"/>
</dbReference>
<proteinExistence type="predicted"/>
<gene>
    <name evidence="9" type="ORF">NEE01_12650</name>
</gene>